<accession>A0A167DWT9</accession>
<reference evidence="2 3" key="1">
    <citation type="submission" date="2013-07" db="EMBL/GenBank/DDBJ databases">
        <title>Comparative Genomic and Metabolomic Analysis of Twelve Strains of Pseudoalteromonas luteoviolacea.</title>
        <authorList>
            <person name="Vynne N.G."/>
            <person name="Mansson M."/>
            <person name="Gram L."/>
        </authorList>
    </citation>
    <scope>NUCLEOTIDE SEQUENCE [LARGE SCALE GENOMIC DNA]</scope>
    <source>
        <strain evidence="2 3">H33</strain>
    </source>
</reference>
<organism evidence="2 3">
    <name type="scientific">Pseudoalteromonas luteoviolacea H33</name>
    <dbReference type="NCBI Taxonomy" id="1365251"/>
    <lineage>
        <taxon>Bacteria</taxon>
        <taxon>Pseudomonadati</taxon>
        <taxon>Pseudomonadota</taxon>
        <taxon>Gammaproteobacteria</taxon>
        <taxon>Alteromonadales</taxon>
        <taxon>Pseudoalteromonadaceae</taxon>
        <taxon>Pseudoalteromonas</taxon>
    </lineage>
</organism>
<dbReference type="PATRIC" id="fig|1365251.3.peg.3220"/>
<evidence type="ECO:0000313" key="2">
    <source>
        <dbReference type="EMBL" id="KZN49481.1"/>
    </source>
</evidence>
<evidence type="ECO:0000256" key="1">
    <source>
        <dbReference type="SAM" id="SignalP"/>
    </source>
</evidence>
<dbReference type="Proteomes" id="UP000076503">
    <property type="component" value="Unassembled WGS sequence"/>
</dbReference>
<keyword evidence="1" id="KW-0732">Signal</keyword>
<sequence>MNKKLATTVVGLAMGLGTSIAVLASNGHGYTHGCNWQVHGTLEAYCGYQAYVCQWGGTPGHNCRTIKAQCMIDCA</sequence>
<comment type="caution">
    <text evidence="2">The sequence shown here is derived from an EMBL/GenBank/DDBJ whole genome shotgun (WGS) entry which is preliminary data.</text>
</comment>
<protein>
    <submittedName>
        <fullName evidence="2">Uncharacterized protein</fullName>
    </submittedName>
</protein>
<dbReference type="AlphaFoldDB" id="A0A167DWT9"/>
<name>A0A167DWT9_9GAMM</name>
<feature type="signal peptide" evidence="1">
    <location>
        <begin position="1"/>
        <end position="24"/>
    </location>
</feature>
<dbReference type="EMBL" id="AUXZ01000081">
    <property type="protein sequence ID" value="KZN49481.1"/>
    <property type="molecule type" value="Genomic_DNA"/>
</dbReference>
<proteinExistence type="predicted"/>
<gene>
    <name evidence="2" type="ORF">N476_19545</name>
</gene>
<feature type="chain" id="PRO_5007885447" evidence="1">
    <location>
        <begin position="25"/>
        <end position="75"/>
    </location>
</feature>
<dbReference type="RefSeq" id="WP_063362567.1">
    <property type="nucleotide sequence ID" value="NZ_AUXZ01000081.1"/>
</dbReference>
<evidence type="ECO:0000313" key="3">
    <source>
        <dbReference type="Proteomes" id="UP000076503"/>
    </source>
</evidence>